<keyword evidence="4" id="KW-1185">Reference proteome</keyword>
<evidence type="ECO:0000259" key="2">
    <source>
        <dbReference type="PROSITE" id="PS50110"/>
    </source>
</evidence>
<feature type="domain" description="Response regulatory" evidence="2">
    <location>
        <begin position="14"/>
        <end position="129"/>
    </location>
</feature>
<dbReference type="InterPro" id="IPR052048">
    <property type="entry name" value="ST_Response_Regulator"/>
</dbReference>
<dbReference type="InterPro" id="IPR011006">
    <property type="entry name" value="CheY-like_superfamily"/>
</dbReference>
<gene>
    <name evidence="3" type="ORF">L1049_020300</name>
</gene>
<dbReference type="GO" id="GO:0000160">
    <property type="term" value="P:phosphorelay signal transduction system"/>
    <property type="evidence" value="ECO:0007669"/>
    <property type="project" value="InterPro"/>
</dbReference>
<reference evidence="3 4" key="1">
    <citation type="journal article" date="2024" name="Plant J.">
        <title>Genome sequences and population genomics reveal climatic adaptation and genomic divergence between two closely related sweetgum species.</title>
        <authorList>
            <person name="Xu W.Q."/>
            <person name="Ren C.Q."/>
            <person name="Zhang X.Y."/>
            <person name="Comes H.P."/>
            <person name="Liu X.H."/>
            <person name="Li Y.G."/>
            <person name="Kettle C.J."/>
            <person name="Jalonen R."/>
            <person name="Gaisberger H."/>
            <person name="Ma Y.Z."/>
            <person name="Qiu Y.X."/>
        </authorList>
    </citation>
    <scope>NUCLEOTIDE SEQUENCE [LARGE SCALE GENOMIC DNA]</scope>
    <source>
        <strain evidence="3">Hangzhou</strain>
    </source>
</reference>
<keyword evidence="1" id="KW-0597">Phosphoprotein</keyword>
<dbReference type="PANTHER" id="PTHR43228">
    <property type="entry name" value="TWO-COMPONENT RESPONSE REGULATOR"/>
    <property type="match status" value="1"/>
</dbReference>
<accession>A0AAP0SB46</accession>
<dbReference type="SUPFAM" id="SSF52172">
    <property type="entry name" value="CheY-like"/>
    <property type="match status" value="1"/>
</dbReference>
<evidence type="ECO:0000313" key="3">
    <source>
        <dbReference type="EMBL" id="KAK9292334.1"/>
    </source>
</evidence>
<dbReference type="PANTHER" id="PTHR43228:SF1">
    <property type="entry name" value="TWO-COMPONENT RESPONSE REGULATOR ARR22"/>
    <property type="match status" value="1"/>
</dbReference>
<name>A0AAP0SB46_LIQFO</name>
<dbReference type="SMART" id="SM00448">
    <property type="entry name" value="REC"/>
    <property type="match status" value="1"/>
</dbReference>
<protein>
    <recommendedName>
        <fullName evidence="2">Response regulatory domain-containing protein</fullName>
    </recommendedName>
</protein>
<sequence>MVFGTSASTQRKFRALIADDDPVIQKIHKVLLNKLGFETQVVVNGKEAVDLFRSGAFFNLVLMDMEMPIMDGPQATRELRAMGVKTMIVGVTSRALESEKQAFMGAGLDDCHVKPLSAEIITSLLKKLGKNK</sequence>
<dbReference type="InterPro" id="IPR001789">
    <property type="entry name" value="Sig_transdc_resp-reg_receiver"/>
</dbReference>
<evidence type="ECO:0000256" key="1">
    <source>
        <dbReference type="PROSITE-ProRule" id="PRU00169"/>
    </source>
</evidence>
<dbReference type="PROSITE" id="PS50110">
    <property type="entry name" value="RESPONSE_REGULATORY"/>
    <property type="match status" value="1"/>
</dbReference>
<feature type="modified residue" description="4-aspartylphosphate" evidence="1">
    <location>
        <position position="64"/>
    </location>
</feature>
<comment type="caution">
    <text evidence="3">The sequence shown here is derived from an EMBL/GenBank/DDBJ whole genome shotgun (WGS) entry which is preliminary data.</text>
</comment>
<proteinExistence type="predicted"/>
<dbReference type="Gene3D" id="3.40.50.2300">
    <property type="match status" value="1"/>
</dbReference>
<organism evidence="3 4">
    <name type="scientific">Liquidambar formosana</name>
    <name type="common">Formosan gum</name>
    <dbReference type="NCBI Taxonomy" id="63359"/>
    <lineage>
        <taxon>Eukaryota</taxon>
        <taxon>Viridiplantae</taxon>
        <taxon>Streptophyta</taxon>
        <taxon>Embryophyta</taxon>
        <taxon>Tracheophyta</taxon>
        <taxon>Spermatophyta</taxon>
        <taxon>Magnoliopsida</taxon>
        <taxon>eudicotyledons</taxon>
        <taxon>Gunneridae</taxon>
        <taxon>Pentapetalae</taxon>
        <taxon>Saxifragales</taxon>
        <taxon>Altingiaceae</taxon>
        <taxon>Liquidambar</taxon>
    </lineage>
</organism>
<evidence type="ECO:0000313" key="4">
    <source>
        <dbReference type="Proteomes" id="UP001415857"/>
    </source>
</evidence>
<dbReference type="Pfam" id="PF00072">
    <property type="entry name" value="Response_reg"/>
    <property type="match status" value="1"/>
</dbReference>
<dbReference type="EMBL" id="JBBPBK010000001">
    <property type="protein sequence ID" value="KAK9292334.1"/>
    <property type="molecule type" value="Genomic_DNA"/>
</dbReference>
<dbReference type="AlphaFoldDB" id="A0AAP0SB46"/>
<dbReference type="Proteomes" id="UP001415857">
    <property type="component" value="Unassembled WGS sequence"/>
</dbReference>
<dbReference type="CDD" id="cd17546">
    <property type="entry name" value="REC_hyHK_CKI1_RcsC-like"/>
    <property type="match status" value="1"/>
</dbReference>